<accession>A0ABY5DTL4</accession>
<sequence>MSNITRRQRESRAFALTMSTGGLGLATGVTFLLMVFGSAGFGLFLLLLIATVASFVALKGTMKR</sequence>
<evidence type="ECO:0000313" key="2">
    <source>
        <dbReference type="EMBL" id="UTI64062.1"/>
    </source>
</evidence>
<feature type="transmembrane region" description="Helical" evidence="1">
    <location>
        <begin position="39"/>
        <end position="58"/>
    </location>
</feature>
<name>A0ABY5DTL4_9ACTN</name>
<keyword evidence="3" id="KW-1185">Reference proteome</keyword>
<organism evidence="2 3">
    <name type="scientific">Paraconexibacter antarcticus</name>
    <dbReference type="NCBI Taxonomy" id="2949664"/>
    <lineage>
        <taxon>Bacteria</taxon>
        <taxon>Bacillati</taxon>
        <taxon>Actinomycetota</taxon>
        <taxon>Thermoleophilia</taxon>
        <taxon>Solirubrobacterales</taxon>
        <taxon>Paraconexibacteraceae</taxon>
        <taxon>Paraconexibacter</taxon>
    </lineage>
</organism>
<dbReference type="RefSeq" id="WP_254570775.1">
    <property type="nucleotide sequence ID" value="NZ_CP098502.1"/>
</dbReference>
<reference evidence="2 3" key="1">
    <citation type="submission" date="2022-06" db="EMBL/GenBank/DDBJ databases">
        <title>Paraconexibacter antarcticus.</title>
        <authorList>
            <person name="Kim C.S."/>
        </authorList>
    </citation>
    <scope>NUCLEOTIDE SEQUENCE [LARGE SCALE GENOMIC DNA]</scope>
    <source>
        <strain evidence="2 3">02-257</strain>
    </source>
</reference>
<dbReference type="EMBL" id="CP098502">
    <property type="protein sequence ID" value="UTI64062.1"/>
    <property type="molecule type" value="Genomic_DNA"/>
</dbReference>
<evidence type="ECO:0008006" key="4">
    <source>
        <dbReference type="Google" id="ProtNLM"/>
    </source>
</evidence>
<keyword evidence="1" id="KW-1133">Transmembrane helix</keyword>
<evidence type="ECO:0000313" key="3">
    <source>
        <dbReference type="Proteomes" id="UP001056035"/>
    </source>
</evidence>
<evidence type="ECO:0000256" key="1">
    <source>
        <dbReference type="SAM" id="Phobius"/>
    </source>
</evidence>
<proteinExistence type="predicted"/>
<feature type="transmembrane region" description="Helical" evidence="1">
    <location>
        <begin position="12"/>
        <end position="33"/>
    </location>
</feature>
<dbReference type="Proteomes" id="UP001056035">
    <property type="component" value="Chromosome"/>
</dbReference>
<keyword evidence="1" id="KW-0812">Transmembrane</keyword>
<keyword evidence="1" id="KW-0472">Membrane</keyword>
<protein>
    <recommendedName>
        <fullName evidence="4">Secreted protein</fullName>
    </recommendedName>
</protein>
<gene>
    <name evidence="2" type="ORF">NBH00_22335</name>
</gene>